<name>A0A8J2XPC6_9GAMM</name>
<dbReference type="PANTHER" id="PTHR45138">
    <property type="entry name" value="REGULATORY COMPONENTS OF SENSORY TRANSDUCTION SYSTEM"/>
    <property type="match status" value="1"/>
</dbReference>
<dbReference type="InterPro" id="IPR029787">
    <property type="entry name" value="Nucleotide_cyclase"/>
</dbReference>
<dbReference type="RefSeq" id="WP_143824521.1">
    <property type="nucleotide sequence ID" value="NZ_BMDX01000009.1"/>
</dbReference>
<gene>
    <name evidence="6" type="ORF">GCM10011369_21160</name>
</gene>
<dbReference type="InterPro" id="IPR048516">
    <property type="entry name" value="DGCcoil"/>
</dbReference>
<protein>
    <recommendedName>
        <fullName evidence="2">diguanylate cyclase</fullName>
        <ecNumber evidence="2">2.7.7.65</ecNumber>
    </recommendedName>
</protein>
<dbReference type="SMART" id="SM00267">
    <property type="entry name" value="GGDEF"/>
    <property type="match status" value="1"/>
</dbReference>
<dbReference type="InterPro" id="IPR050469">
    <property type="entry name" value="Diguanylate_Cyclase"/>
</dbReference>
<organism evidence="6 7">
    <name type="scientific">Neiella marina</name>
    <dbReference type="NCBI Taxonomy" id="508461"/>
    <lineage>
        <taxon>Bacteria</taxon>
        <taxon>Pseudomonadati</taxon>
        <taxon>Pseudomonadota</taxon>
        <taxon>Gammaproteobacteria</taxon>
        <taxon>Alteromonadales</taxon>
        <taxon>Echinimonadaceae</taxon>
        <taxon>Neiella</taxon>
    </lineage>
</organism>
<evidence type="ECO:0000256" key="3">
    <source>
        <dbReference type="ARBA" id="ARBA00034247"/>
    </source>
</evidence>
<dbReference type="NCBIfam" id="TIGR00254">
    <property type="entry name" value="GGDEF"/>
    <property type="match status" value="1"/>
</dbReference>
<proteinExistence type="predicted"/>
<dbReference type="Gene3D" id="3.30.70.270">
    <property type="match status" value="1"/>
</dbReference>
<dbReference type="AlphaFoldDB" id="A0A8J2XPC6"/>
<evidence type="ECO:0000256" key="1">
    <source>
        <dbReference type="ARBA" id="ARBA00001946"/>
    </source>
</evidence>
<dbReference type="EC" id="2.7.7.65" evidence="2"/>
<dbReference type="InterPro" id="IPR000160">
    <property type="entry name" value="GGDEF_dom"/>
</dbReference>
<keyword evidence="7" id="KW-1185">Reference proteome</keyword>
<dbReference type="CDD" id="cd01949">
    <property type="entry name" value="GGDEF"/>
    <property type="match status" value="1"/>
</dbReference>
<dbReference type="InterPro" id="IPR043128">
    <property type="entry name" value="Rev_trsase/Diguanyl_cyclase"/>
</dbReference>
<dbReference type="EMBL" id="BMDX01000009">
    <property type="protein sequence ID" value="GGA78955.1"/>
    <property type="molecule type" value="Genomic_DNA"/>
</dbReference>
<evidence type="ECO:0000256" key="4">
    <source>
        <dbReference type="SAM" id="Coils"/>
    </source>
</evidence>
<sequence length="501" mass="56517">MKDINKAYRDLESKFLSDRETLGRLVERMSHACKGQQTELDNKLATLRTSLKENADLENIRPLTDQVENLLQQASARIDADLAVAKQSFFESCSTLQRARGLEPETRRQLRSVIEQSQLPETKLTHLLPHLSTLSELYSQTLANLHQQKGIEPQTLPKSVHTLSNALLNVLSEFDFEPKAAQAIKDQRSALAQASKPEELVTICVDSMKVIINAVKVERTGSEQFLSRLNASLDRINQALEQSVSTSAQLNQVQLETEKQIRQQLSALSQDVEVSDRLEPLKVQIASRLESINDLLAKRSSNADLELQLQDSLQQMSKRLTELESESKNYQTRLEEQRHKLYVDTLTGLKNRAAFDERFEIEFERAQRYQLPLTLAVMDLDHFKAINDNHGHIAGDKTLGAVGKLLKQWLRSSDFVARYGGEEFVLLLPQQTIASSTPMLDKLCKKIASIPFIYKGQKLNVTMSIGVAQADPKESRIALFDRADNALYQAKNNGRNQIVTA</sequence>
<evidence type="ECO:0000259" key="5">
    <source>
        <dbReference type="PROSITE" id="PS50887"/>
    </source>
</evidence>
<dbReference type="SUPFAM" id="SSF55073">
    <property type="entry name" value="Nucleotide cyclase"/>
    <property type="match status" value="1"/>
</dbReference>
<dbReference type="OrthoDB" id="9812260at2"/>
<dbReference type="Pfam" id="PF00990">
    <property type="entry name" value="GGDEF"/>
    <property type="match status" value="1"/>
</dbReference>
<dbReference type="PROSITE" id="PS50887">
    <property type="entry name" value="GGDEF"/>
    <property type="match status" value="1"/>
</dbReference>
<evidence type="ECO:0000256" key="2">
    <source>
        <dbReference type="ARBA" id="ARBA00012528"/>
    </source>
</evidence>
<dbReference type="GO" id="GO:0052621">
    <property type="term" value="F:diguanylate cyclase activity"/>
    <property type="evidence" value="ECO:0007669"/>
    <property type="project" value="UniProtKB-EC"/>
</dbReference>
<feature type="domain" description="GGDEF" evidence="5">
    <location>
        <begin position="371"/>
        <end position="501"/>
    </location>
</feature>
<dbReference type="Pfam" id="PF20975">
    <property type="entry name" value="DGCcoil"/>
    <property type="match status" value="1"/>
</dbReference>
<comment type="cofactor">
    <cofactor evidence="1">
        <name>Mg(2+)</name>
        <dbReference type="ChEBI" id="CHEBI:18420"/>
    </cofactor>
</comment>
<comment type="caution">
    <text evidence="6">The sequence shown here is derived from an EMBL/GenBank/DDBJ whole genome shotgun (WGS) entry which is preliminary data.</text>
</comment>
<keyword evidence="4" id="KW-0175">Coiled coil</keyword>
<dbReference type="PANTHER" id="PTHR45138:SF9">
    <property type="entry name" value="DIGUANYLATE CYCLASE DGCM-RELATED"/>
    <property type="match status" value="1"/>
</dbReference>
<dbReference type="Proteomes" id="UP000619743">
    <property type="component" value="Unassembled WGS sequence"/>
</dbReference>
<evidence type="ECO:0000313" key="7">
    <source>
        <dbReference type="Proteomes" id="UP000619743"/>
    </source>
</evidence>
<feature type="coiled-coil region" evidence="4">
    <location>
        <begin position="306"/>
        <end position="340"/>
    </location>
</feature>
<dbReference type="FunFam" id="3.30.70.270:FF:000001">
    <property type="entry name" value="Diguanylate cyclase domain protein"/>
    <property type="match status" value="1"/>
</dbReference>
<accession>A0A8J2XPC6</accession>
<comment type="catalytic activity">
    <reaction evidence="3">
        <text>2 GTP = 3',3'-c-di-GMP + 2 diphosphate</text>
        <dbReference type="Rhea" id="RHEA:24898"/>
        <dbReference type="ChEBI" id="CHEBI:33019"/>
        <dbReference type="ChEBI" id="CHEBI:37565"/>
        <dbReference type="ChEBI" id="CHEBI:58805"/>
        <dbReference type="EC" id="2.7.7.65"/>
    </reaction>
</comment>
<reference evidence="7" key="1">
    <citation type="journal article" date="2019" name="Int. J. Syst. Evol. Microbiol.">
        <title>The Global Catalogue of Microorganisms (GCM) 10K type strain sequencing project: providing services to taxonomists for standard genome sequencing and annotation.</title>
        <authorList>
            <consortium name="The Broad Institute Genomics Platform"/>
            <consortium name="The Broad Institute Genome Sequencing Center for Infectious Disease"/>
            <person name="Wu L."/>
            <person name="Ma J."/>
        </authorList>
    </citation>
    <scope>NUCLEOTIDE SEQUENCE [LARGE SCALE GENOMIC DNA]</scope>
    <source>
        <strain evidence="7">CGMCC 1.10130</strain>
    </source>
</reference>
<evidence type="ECO:0000313" key="6">
    <source>
        <dbReference type="EMBL" id="GGA78955.1"/>
    </source>
</evidence>